<dbReference type="GO" id="GO:0005737">
    <property type="term" value="C:cytoplasm"/>
    <property type="evidence" value="ECO:0007669"/>
    <property type="project" value="TreeGrafter"/>
</dbReference>
<keyword evidence="3 4" id="KW-0408">Iron</keyword>
<dbReference type="Gene3D" id="1.20.58.480">
    <property type="match status" value="1"/>
</dbReference>
<keyword evidence="4" id="KW-0349">Heme</keyword>
<dbReference type="GO" id="GO:0019441">
    <property type="term" value="P:L-tryptophan catabolic process to kynurenine"/>
    <property type="evidence" value="ECO:0007669"/>
    <property type="project" value="InterPro"/>
</dbReference>
<evidence type="ECO:0000313" key="6">
    <source>
        <dbReference type="Proteomes" id="UP000294933"/>
    </source>
</evidence>
<organism evidence="5 6">
    <name type="scientific">Rickenella mellea</name>
    <dbReference type="NCBI Taxonomy" id="50990"/>
    <lineage>
        <taxon>Eukaryota</taxon>
        <taxon>Fungi</taxon>
        <taxon>Dikarya</taxon>
        <taxon>Basidiomycota</taxon>
        <taxon>Agaricomycotina</taxon>
        <taxon>Agaricomycetes</taxon>
        <taxon>Hymenochaetales</taxon>
        <taxon>Rickenellaceae</taxon>
        <taxon>Rickenella</taxon>
    </lineage>
</organism>
<evidence type="ECO:0000256" key="2">
    <source>
        <dbReference type="ARBA" id="ARBA00022723"/>
    </source>
</evidence>
<feature type="binding site" description="proximal binding residue" evidence="4">
    <location>
        <position position="397"/>
    </location>
    <ligand>
        <name>heme b</name>
        <dbReference type="ChEBI" id="CHEBI:60344"/>
    </ligand>
    <ligandPart>
        <name>Fe</name>
        <dbReference type="ChEBI" id="CHEBI:18248"/>
    </ligandPart>
</feature>
<keyword evidence="5" id="KW-0560">Oxidoreductase</keyword>
<name>A0A4R5XGA7_9AGAM</name>
<accession>A0A4R5XGA7</accession>
<reference evidence="5 6" key="1">
    <citation type="submission" date="2018-06" db="EMBL/GenBank/DDBJ databases">
        <title>A transcriptomic atlas of mushroom development highlights an independent origin of complex multicellularity.</title>
        <authorList>
            <consortium name="DOE Joint Genome Institute"/>
            <person name="Krizsan K."/>
            <person name="Almasi E."/>
            <person name="Merenyi Z."/>
            <person name="Sahu N."/>
            <person name="Viragh M."/>
            <person name="Koszo T."/>
            <person name="Mondo S."/>
            <person name="Kiss B."/>
            <person name="Balint B."/>
            <person name="Kues U."/>
            <person name="Barry K."/>
            <person name="Hegedus J.C."/>
            <person name="Henrissat B."/>
            <person name="Johnson J."/>
            <person name="Lipzen A."/>
            <person name="Ohm R."/>
            <person name="Nagy I."/>
            <person name="Pangilinan J."/>
            <person name="Yan J."/>
            <person name="Xiong Y."/>
            <person name="Grigoriev I.V."/>
            <person name="Hibbett D.S."/>
            <person name="Nagy L.G."/>
        </authorList>
    </citation>
    <scope>NUCLEOTIDE SEQUENCE [LARGE SCALE GENOMIC DNA]</scope>
    <source>
        <strain evidence="5 6">SZMC22713</strain>
    </source>
</reference>
<dbReference type="PANTHER" id="PTHR28657:SF5">
    <property type="entry name" value="INDOLEAMINE 2,3-DIOXYGENASE"/>
    <property type="match status" value="1"/>
</dbReference>
<dbReference type="Proteomes" id="UP000294933">
    <property type="component" value="Unassembled WGS sequence"/>
</dbReference>
<dbReference type="SUPFAM" id="SSF140959">
    <property type="entry name" value="Indolic compounds 2,3-dioxygenase-like"/>
    <property type="match status" value="1"/>
</dbReference>
<dbReference type="EMBL" id="ML170156">
    <property type="protein sequence ID" value="TDL30214.1"/>
    <property type="molecule type" value="Genomic_DNA"/>
</dbReference>
<dbReference type="PANTHER" id="PTHR28657">
    <property type="entry name" value="INDOLEAMINE 2,3-DIOXYGENASE"/>
    <property type="match status" value="1"/>
</dbReference>
<evidence type="ECO:0000313" key="5">
    <source>
        <dbReference type="EMBL" id="TDL30214.1"/>
    </source>
</evidence>
<dbReference type="GO" id="GO:0034354">
    <property type="term" value="P:'de novo' NAD+ biosynthetic process from L-tryptophan"/>
    <property type="evidence" value="ECO:0007669"/>
    <property type="project" value="TreeGrafter"/>
</dbReference>
<dbReference type="GO" id="GO:0020037">
    <property type="term" value="F:heme binding"/>
    <property type="evidence" value="ECO:0007669"/>
    <property type="project" value="InterPro"/>
</dbReference>
<keyword evidence="6" id="KW-1185">Reference proteome</keyword>
<dbReference type="OrthoDB" id="540174at2759"/>
<dbReference type="GO" id="GO:0046872">
    <property type="term" value="F:metal ion binding"/>
    <property type="evidence" value="ECO:0007669"/>
    <property type="project" value="UniProtKB-KW"/>
</dbReference>
<dbReference type="STRING" id="50990.A0A4R5XGA7"/>
<dbReference type="AlphaFoldDB" id="A0A4R5XGA7"/>
<evidence type="ECO:0000256" key="1">
    <source>
        <dbReference type="ARBA" id="ARBA00007119"/>
    </source>
</evidence>
<sequence length="468" mass="52182">MATTPKLHNRFISDDLTAPHDFDVYEHTGFMPRRPPIHRLPPEWETWETVMQDAMRRKLKLGNRADVAEADRQESESWHATVREVPLLSIDELKMSDILLHRAHHVLTHILHFYVHSMPLSDPIIIPKSIGVPLLQVLKTLETPPVLAYSDIVLYNWTINESASAENPHSPIPTPENICVQSQFTDTEDEAVFYLTSAKIELAGAAALQLIQNTLEESLSDPGDTSSLHRIARNTVQLSVVLADLTVRLLAVRDGCDPEVFYHKIQPWISGQDGTRKWVFEGASEAGFQAPEELVGATAGQSSLIPAIDNFLGVHGHHYADNYEIPTPPASTPTPSPKPLFLKRMELYMSRPHRLCLEHISETSRMRSIVIQHADNTELREAYNNALRALRAFRDAHLRIVALYIVGPARRISAGLRANAHNVQMVGEGTGGDGLKGTGGTDLMPFLKGLRDKTTEAEICRQEKSEGS</sequence>
<dbReference type="VEuPathDB" id="FungiDB:BD410DRAFT_710586"/>
<dbReference type="InterPro" id="IPR000898">
    <property type="entry name" value="Indolamine_dOase"/>
</dbReference>
<gene>
    <name evidence="5" type="ORF">BD410DRAFT_710586</name>
</gene>
<evidence type="ECO:0000256" key="3">
    <source>
        <dbReference type="ARBA" id="ARBA00023004"/>
    </source>
</evidence>
<dbReference type="InterPro" id="IPR037217">
    <property type="entry name" value="Trp/Indoleamine_2_3_dOase-like"/>
</dbReference>
<keyword evidence="2 4" id="KW-0479">Metal-binding</keyword>
<protein>
    <submittedName>
        <fullName evidence="5">Indoleamine 2,3-dioxygenase</fullName>
    </submittedName>
</protein>
<comment type="similarity">
    <text evidence="1">Belongs to the indoleamine 2,3-dioxygenase family.</text>
</comment>
<proteinExistence type="inferred from homology"/>
<dbReference type="Pfam" id="PF01231">
    <property type="entry name" value="IDO"/>
    <property type="match status" value="1"/>
</dbReference>
<keyword evidence="5" id="KW-0223">Dioxygenase</keyword>
<dbReference type="GO" id="GO:0033754">
    <property type="term" value="F:indoleamine 2,3-dioxygenase activity"/>
    <property type="evidence" value="ECO:0007669"/>
    <property type="project" value="TreeGrafter"/>
</dbReference>
<evidence type="ECO:0000256" key="4">
    <source>
        <dbReference type="PIRSR" id="PIRSR600898-1"/>
    </source>
</evidence>